<comment type="caution">
    <text evidence="7">The sequence shown here is derived from an EMBL/GenBank/DDBJ whole genome shotgun (WGS) entry which is preliminary data.</text>
</comment>
<evidence type="ECO:0000256" key="2">
    <source>
        <dbReference type="ARBA" id="ARBA00023015"/>
    </source>
</evidence>
<protein>
    <recommendedName>
        <fullName evidence="6">Zn(2)-C6 fungal-type domain-containing protein</fullName>
    </recommendedName>
</protein>
<name>A0A9W4INK7_9EURO</name>
<accession>A0A9W4INK7</accession>
<evidence type="ECO:0000313" key="7">
    <source>
        <dbReference type="EMBL" id="CAG8342242.1"/>
    </source>
</evidence>
<evidence type="ECO:0000259" key="6">
    <source>
        <dbReference type="PROSITE" id="PS50048"/>
    </source>
</evidence>
<dbReference type="OrthoDB" id="7777654at2759"/>
<dbReference type="GO" id="GO:0005634">
    <property type="term" value="C:nucleus"/>
    <property type="evidence" value="ECO:0007669"/>
    <property type="project" value="UniProtKB-SubCell"/>
</dbReference>
<sequence>MTTKLRVRPHIAGRTIGPLDKRKITTRCQPCANRRVKCDGGHPCERCVRTSKVCTPQWLKQTQVQFVHVSGQVFSSTIPPQVRKRDDTIYLDHFASFLQQCHFSKDFTATIADLATIIGKYPLLRHIAIAIGALDAGRKGATRSFGKLDSPQQTAFRAYGRSIKDLYTAISTAGSVFKDDVFWSSFLHSLFELMAENSGNSFANHMVSGTSKVLVLLKPSHPLPLISKSLVGAFWILETNRAILFGDNTILPNELQWNGMRESWPDPMKKIIMLMMQTSTFAKRLFETIESVSEELTSFDPRLDALALEGLCIKEGILNWQEECHPETSAVDSFTQLAAIVHHALLLYHCNNFTYYSCWMTRMIPQLNHSEVDEHVAEILGLSQGLLSDTCIPAVLLLFPLRMAGVHVIESHEQGKVLEILRKIRQKGFVVSDRIEADLQEFWHYKLGKSAQINESWF</sequence>
<comment type="subcellular location">
    <subcellularLocation>
        <location evidence="1">Nucleus</location>
    </subcellularLocation>
</comment>
<dbReference type="CDD" id="cd00067">
    <property type="entry name" value="GAL4"/>
    <property type="match status" value="1"/>
</dbReference>
<dbReference type="GO" id="GO:0045944">
    <property type="term" value="P:positive regulation of transcription by RNA polymerase II"/>
    <property type="evidence" value="ECO:0007669"/>
    <property type="project" value="TreeGrafter"/>
</dbReference>
<proteinExistence type="predicted"/>
<dbReference type="Pfam" id="PF11951">
    <property type="entry name" value="Fungal_trans_2"/>
    <property type="match status" value="1"/>
</dbReference>
<dbReference type="Pfam" id="PF00172">
    <property type="entry name" value="Zn_clus"/>
    <property type="match status" value="1"/>
</dbReference>
<dbReference type="SMART" id="SM00066">
    <property type="entry name" value="GAL4"/>
    <property type="match status" value="1"/>
</dbReference>
<dbReference type="InterPro" id="IPR021858">
    <property type="entry name" value="Fun_TF"/>
</dbReference>
<organism evidence="7 8">
    <name type="scientific">Penicillium salamii</name>
    <dbReference type="NCBI Taxonomy" id="1612424"/>
    <lineage>
        <taxon>Eukaryota</taxon>
        <taxon>Fungi</taxon>
        <taxon>Dikarya</taxon>
        <taxon>Ascomycota</taxon>
        <taxon>Pezizomycotina</taxon>
        <taxon>Eurotiomycetes</taxon>
        <taxon>Eurotiomycetidae</taxon>
        <taxon>Eurotiales</taxon>
        <taxon>Aspergillaceae</taxon>
        <taxon>Penicillium</taxon>
    </lineage>
</organism>
<dbReference type="AlphaFoldDB" id="A0A9W4INK7"/>
<evidence type="ECO:0000256" key="4">
    <source>
        <dbReference type="ARBA" id="ARBA00023163"/>
    </source>
</evidence>
<dbReference type="PANTHER" id="PTHR37534">
    <property type="entry name" value="TRANSCRIPTIONAL ACTIVATOR PROTEIN UGA3"/>
    <property type="match status" value="1"/>
</dbReference>
<dbReference type="SUPFAM" id="SSF57701">
    <property type="entry name" value="Zn2/Cys6 DNA-binding domain"/>
    <property type="match status" value="1"/>
</dbReference>
<dbReference type="Gene3D" id="4.10.240.10">
    <property type="entry name" value="Zn(2)-C6 fungal-type DNA-binding domain"/>
    <property type="match status" value="1"/>
</dbReference>
<dbReference type="EMBL" id="CAJVPD010000111">
    <property type="protein sequence ID" value="CAG8342242.1"/>
    <property type="molecule type" value="Genomic_DNA"/>
</dbReference>
<keyword evidence="5" id="KW-0539">Nucleus</keyword>
<feature type="domain" description="Zn(2)-C6 fungal-type" evidence="6">
    <location>
        <begin position="27"/>
        <end position="55"/>
    </location>
</feature>
<keyword evidence="2" id="KW-0805">Transcription regulation</keyword>
<dbReference type="GO" id="GO:0000981">
    <property type="term" value="F:DNA-binding transcription factor activity, RNA polymerase II-specific"/>
    <property type="evidence" value="ECO:0007669"/>
    <property type="project" value="InterPro"/>
</dbReference>
<evidence type="ECO:0000256" key="1">
    <source>
        <dbReference type="ARBA" id="ARBA00004123"/>
    </source>
</evidence>
<keyword evidence="4" id="KW-0804">Transcription</keyword>
<reference evidence="7" key="1">
    <citation type="submission" date="2021-07" db="EMBL/GenBank/DDBJ databases">
        <authorList>
            <person name="Branca A.L. A."/>
        </authorList>
    </citation>
    <scope>NUCLEOTIDE SEQUENCE</scope>
</reference>
<dbReference type="PANTHER" id="PTHR37534:SF7">
    <property type="entry name" value="TRANSCRIPTIONAL ACTIVATOR PROTEIN UGA3"/>
    <property type="match status" value="1"/>
</dbReference>
<keyword evidence="3" id="KW-0238">DNA-binding</keyword>
<evidence type="ECO:0000256" key="5">
    <source>
        <dbReference type="ARBA" id="ARBA00023242"/>
    </source>
</evidence>
<gene>
    <name evidence="7" type="ORF">PSALAMII_LOCUS2855</name>
</gene>
<dbReference type="PROSITE" id="PS50048">
    <property type="entry name" value="ZN2_CY6_FUNGAL_2"/>
    <property type="match status" value="1"/>
</dbReference>
<dbReference type="GO" id="GO:0008270">
    <property type="term" value="F:zinc ion binding"/>
    <property type="evidence" value="ECO:0007669"/>
    <property type="project" value="InterPro"/>
</dbReference>
<evidence type="ECO:0000256" key="3">
    <source>
        <dbReference type="ARBA" id="ARBA00023125"/>
    </source>
</evidence>
<evidence type="ECO:0000313" key="8">
    <source>
        <dbReference type="Proteomes" id="UP001152592"/>
    </source>
</evidence>
<dbReference type="Proteomes" id="UP001152592">
    <property type="component" value="Unassembled WGS sequence"/>
</dbReference>
<dbReference type="InterPro" id="IPR036864">
    <property type="entry name" value="Zn2-C6_fun-type_DNA-bd_sf"/>
</dbReference>
<dbReference type="GO" id="GO:0000976">
    <property type="term" value="F:transcription cis-regulatory region binding"/>
    <property type="evidence" value="ECO:0007669"/>
    <property type="project" value="TreeGrafter"/>
</dbReference>
<dbReference type="InterPro" id="IPR001138">
    <property type="entry name" value="Zn2Cys6_DnaBD"/>
</dbReference>